<evidence type="ECO:0000256" key="1">
    <source>
        <dbReference type="ARBA" id="ARBA00022450"/>
    </source>
</evidence>
<keyword evidence="1" id="KW-0596">Phosphopantetheine</keyword>
<dbReference type="Gene3D" id="3.40.366.10">
    <property type="entry name" value="Malonyl-Coenzyme A Acyl Carrier Protein, domain 2"/>
    <property type="match status" value="1"/>
</dbReference>
<evidence type="ECO:0000313" key="11">
    <source>
        <dbReference type="Proteomes" id="UP000182719"/>
    </source>
</evidence>
<dbReference type="Proteomes" id="UP000182719">
    <property type="component" value="Unassembled WGS sequence"/>
</dbReference>
<feature type="region of interest" description="C-terminal hotdog fold" evidence="5">
    <location>
        <begin position="1097"/>
        <end position="1252"/>
    </location>
</feature>
<feature type="compositionally biased region" description="Low complexity" evidence="6">
    <location>
        <begin position="453"/>
        <end position="471"/>
    </location>
</feature>
<dbReference type="Pfam" id="PF00109">
    <property type="entry name" value="ketoacyl-synt"/>
    <property type="match status" value="1"/>
</dbReference>
<dbReference type="GO" id="GO:0004312">
    <property type="term" value="F:fatty acid synthase activity"/>
    <property type="evidence" value="ECO:0007669"/>
    <property type="project" value="TreeGrafter"/>
</dbReference>
<reference evidence="11" key="1">
    <citation type="submission" date="2016-10" db="EMBL/GenBank/DDBJ databases">
        <authorList>
            <person name="Varghese N."/>
            <person name="Submissions S."/>
        </authorList>
    </citation>
    <scope>NUCLEOTIDE SEQUENCE [LARGE SCALE GENOMIC DNA]</scope>
    <source>
        <strain evidence="11">DSM 17044</strain>
    </source>
</reference>
<feature type="domain" description="PKS/mFAS DH" evidence="9">
    <location>
        <begin position="943"/>
        <end position="1252"/>
    </location>
</feature>
<keyword evidence="3 10" id="KW-0808">Transferase</keyword>
<dbReference type="OrthoDB" id="9808564at2"/>
<dbReference type="PANTHER" id="PTHR43775:SF37">
    <property type="entry name" value="SI:DKEY-61P9.11"/>
    <property type="match status" value="1"/>
</dbReference>
<evidence type="ECO:0000259" key="9">
    <source>
        <dbReference type="PROSITE" id="PS52019"/>
    </source>
</evidence>
<feature type="active site" description="Proton donor; for dehydratase activity" evidence="5">
    <location>
        <position position="1165"/>
    </location>
</feature>
<dbReference type="PROSITE" id="PS50075">
    <property type="entry name" value="CARRIER"/>
    <property type="match status" value="1"/>
</dbReference>
<feature type="active site" description="Proton acceptor; for dehydratase activity" evidence="5">
    <location>
        <position position="974"/>
    </location>
</feature>
<dbReference type="GO" id="GO:0031177">
    <property type="term" value="F:phosphopantetheine binding"/>
    <property type="evidence" value="ECO:0007669"/>
    <property type="project" value="InterPro"/>
</dbReference>
<evidence type="ECO:0000256" key="3">
    <source>
        <dbReference type="ARBA" id="ARBA00022679"/>
    </source>
</evidence>
<dbReference type="SUPFAM" id="SSF47336">
    <property type="entry name" value="ACP-like"/>
    <property type="match status" value="1"/>
</dbReference>
<evidence type="ECO:0000256" key="4">
    <source>
        <dbReference type="ARBA" id="ARBA00054155"/>
    </source>
</evidence>
<dbReference type="SUPFAM" id="SSF52151">
    <property type="entry name" value="FabD/lysophospholipase-like"/>
    <property type="match status" value="1"/>
</dbReference>
<dbReference type="PROSITE" id="PS52004">
    <property type="entry name" value="KS3_2"/>
    <property type="match status" value="1"/>
</dbReference>
<dbReference type="GO" id="GO:0006633">
    <property type="term" value="P:fatty acid biosynthetic process"/>
    <property type="evidence" value="ECO:0007669"/>
    <property type="project" value="TreeGrafter"/>
</dbReference>
<evidence type="ECO:0000259" key="7">
    <source>
        <dbReference type="PROSITE" id="PS50075"/>
    </source>
</evidence>
<feature type="region of interest" description="Disordered" evidence="6">
    <location>
        <begin position="444"/>
        <end position="479"/>
    </location>
</feature>
<dbReference type="InterPro" id="IPR014031">
    <property type="entry name" value="Ketoacyl_synth_C"/>
</dbReference>
<dbReference type="FunFam" id="3.40.366.10:FF:000002">
    <property type="entry name" value="Probable polyketide synthase 2"/>
    <property type="match status" value="1"/>
</dbReference>
<dbReference type="Pfam" id="PF00550">
    <property type="entry name" value="PP-binding"/>
    <property type="match status" value="1"/>
</dbReference>
<evidence type="ECO:0000259" key="8">
    <source>
        <dbReference type="PROSITE" id="PS52004"/>
    </source>
</evidence>
<dbReference type="InterPro" id="IPR049551">
    <property type="entry name" value="PKS_DH_C"/>
</dbReference>
<dbReference type="PROSITE" id="PS52019">
    <property type="entry name" value="PKS_MFAS_DH"/>
    <property type="match status" value="1"/>
</dbReference>
<dbReference type="Gene3D" id="1.10.1200.10">
    <property type="entry name" value="ACP-like"/>
    <property type="match status" value="1"/>
</dbReference>
<protein>
    <submittedName>
        <fullName evidence="10">Acyl transferase domain-containing protein</fullName>
    </submittedName>
</protein>
<dbReference type="SMART" id="SM00825">
    <property type="entry name" value="PKS_KS"/>
    <property type="match status" value="1"/>
</dbReference>
<dbReference type="SMART" id="SM00827">
    <property type="entry name" value="PKS_AT"/>
    <property type="match status" value="1"/>
</dbReference>
<feature type="domain" description="Carrier" evidence="7">
    <location>
        <begin position="1275"/>
        <end position="1352"/>
    </location>
</feature>
<dbReference type="InterPro" id="IPR009081">
    <property type="entry name" value="PP-bd_ACP"/>
</dbReference>
<dbReference type="InterPro" id="IPR042104">
    <property type="entry name" value="PKS_dehydratase_sf"/>
</dbReference>
<dbReference type="EMBL" id="FOAP01000011">
    <property type="protein sequence ID" value="SEM07094.1"/>
    <property type="molecule type" value="Genomic_DNA"/>
</dbReference>
<dbReference type="InterPro" id="IPR050091">
    <property type="entry name" value="PKS_NRPS_Biosynth_Enz"/>
</dbReference>
<name>A0A1H7VDG1_STIAU</name>
<dbReference type="Pfam" id="PF14765">
    <property type="entry name" value="PS-DH"/>
    <property type="match status" value="1"/>
</dbReference>
<dbReference type="InterPro" id="IPR014030">
    <property type="entry name" value="Ketoacyl_synth_N"/>
</dbReference>
<comment type="function">
    <text evidence="4">Involved in production of the polyketide antibiotic thailandamide.</text>
</comment>
<dbReference type="InterPro" id="IPR020806">
    <property type="entry name" value="PKS_PP-bd"/>
</dbReference>
<dbReference type="SUPFAM" id="SSF55048">
    <property type="entry name" value="Probable ACP-binding domain of malonyl-CoA ACP transacylase"/>
    <property type="match status" value="1"/>
</dbReference>
<dbReference type="InterPro" id="IPR020807">
    <property type="entry name" value="PKS_DH"/>
</dbReference>
<dbReference type="Gene3D" id="3.40.47.10">
    <property type="match status" value="1"/>
</dbReference>
<organism evidence="10 11">
    <name type="scientific">Stigmatella aurantiaca</name>
    <dbReference type="NCBI Taxonomy" id="41"/>
    <lineage>
        <taxon>Bacteria</taxon>
        <taxon>Pseudomonadati</taxon>
        <taxon>Myxococcota</taxon>
        <taxon>Myxococcia</taxon>
        <taxon>Myxococcales</taxon>
        <taxon>Cystobacterineae</taxon>
        <taxon>Archangiaceae</taxon>
        <taxon>Stigmatella</taxon>
    </lineage>
</organism>
<dbReference type="Pfam" id="PF02801">
    <property type="entry name" value="Ketoacyl-synt_C"/>
    <property type="match status" value="1"/>
</dbReference>
<evidence type="ECO:0000256" key="2">
    <source>
        <dbReference type="ARBA" id="ARBA00022553"/>
    </source>
</evidence>
<dbReference type="InterPro" id="IPR016036">
    <property type="entry name" value="Malonyl_transacylase_ACP-bd"/>
</dbReference>
<dbReference type="PANTHER" id="PTHR43775">
    <property type="entry name" value="FATTY ACID SYNTHASE"/>
    <property type="match status" value="1"/>
</dbReference>
<feature type="region of interest" description="N-terminal hotdog fold" evidence="5">
    <location>
        <begin position="943"/>
        <end position="1077"/>
    </location>
</feature>
<keyword evidence="2" id="KW-0597">Phosphoprotein</keyword>
<keyword evidence="11" id="KW-1185">Reference proteome</keyword>
<dbReference type="SMART" id="SM00823">
    <property type="entry name" value="PKS_PP"/>
    <property type="match status" value="1"/>
</dbReference>
<dbReference type="Gene3D" id="3.30.70.3290">
    <property type="match status" value="1"/>
</dbReference>
<evidence type="ECO:0000256" key="6">
    <source>
        <dbReference type="SAM" id="MobiDB-lite"/>
    </source>
</evidence>
<dbReference type="Gene3D" id="3.10.129.110">
    <property type="entry name" value="Polyketide synthase dehydratase"/>
    <property type="match status" value="1"/>
</dbReference>
<dbReference type="Pfam" id="PF00698">
    <property type="entry name" value="Acyl_transf_1"/>
    <property type="match status" value="1"/>
</dbReference>
<evidence type="ECO:0000313" key="10">
    <source>
        <dbReference type="EMBL" id="SEM07094.1"/>
    </source>
</evidence>
<dbReference type="InterPro" id="IPR001227">
    <property type="entry name" value="Ac_transferase_dom_sf"/>
</dbReference>
<dbReference type="InterPro" id="IPR014043">
    <property type="entry name" value="Acyl_transferase_dom"/>
</dbReference>
<dbReference type="Pfam" id="PF21089">
    <property type="entry name" value="PKS_DH_N"/>
    <property type="match status" value="1"/>
</dbReference>
<evidence type="ECO:0000256" key="5">
    <source>
        <dbReference type="PROSITE-ProRule" id="PRU01363"/>
    </source>
</evidence>
<dbReference type="InterPro" id="IPR016039">
    <property type="entry name" value="Thiolase-like"/>
</dbReference>
<dbReference type="InterPro" id="IPR020841">
    <property type="entry name" value="PKS_Beta-ketoAc_synthase_dom"/>
</dbReference>
<dbReference type="InterPro" id="IPR049900">
    <property type="entry name" value="PKS_mFAS_DH"/>
</dbReference>
<accession>A0A1H7VDG1</accession>
<dbReference type="SUPFAM" id="SSF53901">
    <property type="entry name" value="Thiolase-like"/>
    <property type="match status" value="1"/>
</dbReference>
<dbReference type="InterPro" id="IPR049552">
    <property type="entry name" value="PKS_DH_N"/>
</dbReference>
<proteinExistence type="predicted"/>
<dbReference type="RefSeq" id="WP_075008322.1">
    <property type="nucleotide sequence ID" value="NZ_FOAP01000011.1"/>
</dbReference>
<dbReference type="Pfam" id="PF22621">
    <property type="entry name" value="CurL-like_PKS_C"/>
    <property type="match status" value="1"/>
</dbReference>
<dbReference type="SMART" id="SM00826">
    <property type="entry name" value="PKS_DH"/>
    <property type="match status" value="1"/>
</dbReference>
<dbReference type="InterPro" id="IPR036736">
    <property type="entry name" value="ACP-like_sf"/>
</dbReference>
<sequence length="1363" mass="147676">MTIRRKSALASRFARKLQRHATEPIAVVGMSCRFPNAPHLEAYRRLFSDGMEVRKEIPPERFDLDAYYSPVAGTPGAISTRHGGFIQDIDRFDAGFFRLTPREVEAMDPQHRLLLELAWEAFESAGMPPAVLSGSQTGVYVGIATFDYLELTDIHSPDGYTNTGLSHSAAVGRVSYFFDLKGPCEAIDTACSGSLVAVHNACQSLRAREVDCALAGGVNALIAPYGFMGFSQAGMMAPDGRCKTFDARADGYGRSEGSGMVVLKRLSDARRDRDIIHALITGSAVNHDGRSQGFTAPNGLAQREVVQRAWKMGGYGPGDIDCVEVHGTGTALGDPQELLALGAVFREREAAANRVVVSSAKTNVGHLEAAAGIAGLIKLVLMVRDAEIFPHLHLQRTNPNIDLGSLPLQVPTERRPWRTHGSRRVGGVSSFGFSGTNAHVLVESVSEEEASEATEGAEAGDGASLGEGASPAEPPAPPLPLRPVQIVPLSARTRPALTELAGRWSRHTRESLGDELADLAFTAATGRHHFEHRAAVVASSRRELEAALDALRHGREDKNLLRGNVRPRMQPKVGFLFTGQGSQYAGMGRGLYEQEPVFREALEACAQGLKGQLPKGLLEVMFAGPEERTIHETQYAQPALFSVQYALSRLWESWGVRPYAVVGHSVGEFAAACVAGVLELKDALELVAARGRLMQALPSKGSMVSVQAPVEKVREAMEAAGGGQVSIAAQNGPRSTVMSGEKQAVQEVVGRLEREGYKGQALTVSHAFHSAQMEPMLEEFERVARPVVARPARCKLISNVTGQAFQAGQAPDAAYWRKHVREPVLFEQGMRAMAELGVSTFLEIGPHPTLIPLARASLTSPSAEGEEQPWLWSLTRDGDDTRRMVESAAALYAHGVELNWAGFHERRLAKKALLPTYPFERKRHWLVPSNSQSKKAPKQAKGHPLLGRRLQSPLAGAQFEGLLSSESPAYLSGHRIYGLTVFPATGYVEMALAALRAVVGSFPCELENVLFERALILPEDSQRRVQLLLMPVSRENGEERFRFEIHSQPFLGDGEEEQRLPWLLHARGEARCDTSGQAQPSPSLEGTGSVEFKLEGESELAPADFYRLLTERGMGYTGPFRSITTLRKGPHGSGVAMARVALPAEESPGASPVSARHVAHPALLDGCFQAIGAALTTRFAAGNAIKMAYLPVAIERVRLRQPLGNEASARVEVSLGKGLEYSAALSVFAADGSPALEIVGLRMQGVERSRMREAASERQDGADILHQLVEASPVKRWDLMVSFLANQVADIMGVESSEISGGLMYFELGMSSLGSVELQYRLQKNLRCELPKNLVIDYESTESLAAHLLTQTFGNGSFERGQS</sequence>
<dbReference type="InterPro" id="IPR016035">
    <property type="entry name" value="Acyl_Trfase/lysoPLipase"/>
</dbReference>
<feature type="domain" description="Ketosynthase family 3 (KS3)" evidence="8">
    <location>
        <begin position="22"/>
        <end position="444"/>
    </location>
</feature>
<dbReference type="CDD" id="cd00833">
    <property type="entry name" value="PKS"/>
    <property type="match status" value="1"/>
</dbReference>
<gene>
    <name evidence="10" type="ORF">SAMN05444354_11146</name>
</gene>
<dbReference type="FunFam" id="3.40.47.10:FF:000019">
    <property type="entry name" value="Polyketide synthase type I"/>
    <property type="match status" value="1"/>
</dbReference>